<sequence length="209" mass="23092">MHHEDLRQELALAARSFYERGWMLGTAGNLSARMAEEAFWITASGRPKDLLDTEDFVSVNLQGEVLLAPGGRKPSAETSIHQVIYQHIPETRVIFHVHSIEANLCGHFARNGQLRLPPLEMLKGLGVPDAEPEIDLPVFANHQDVARIAKDMDTAFTQAIPPVPGALIHQHGVTAWGGDLLSARHHLELLEYCFRYLVQAKALAIGVQA</sequence>
<comment type="caution">
    <text evidence="8">The sequence shown here is derived from an EMBL/GenBank/DDBJ whole genome shotgun (WGS) entry which is preliminary data.</text>
</comment>
<dbReference type="GO" id="GO:0019509">
    <property type="term" value="P:L-methionine salvage from methylthioadenosine"/>
    <property type="evidence" value="ECO:0007669"/>
    <property type="project" value="UniProtKB-UniRule"/>
</dbReference>
<organism evidence="8 11">
    <name type="scientific">Acidithiobacillus thiooxidans</name>
    <name type="common">Thiobacillus thiooxidans</name>
    <dbReference type="NCBI Taxonomy" id="930"/>
    <lineage>
        <taxon>Bacteria</taxon>
        <taxon>Pseudomonadati</taxon>
        <taxon>Pseudomonadota</taxon>
        <taxon>Acidithiobacillia</taxon>
        <taxon>Acidithiobacillales</taxon>
        <taxon>Acidithiobacillaceae</taxon>
        <taxon>Acidithiobacillus</taxon>
    </lineage>
</organism>
<reference evidence="8 10" key="1">
    <citation type="journal article" date="2016" name="Int. J. Mol. Sci.">
        <title>Comparative genomics of the extreme acidophile Acidithiobacillus thiooxidans reveals intraspecific divergence and niche adaptation.</title>
        <authorList>
            <person name="Zhang X."/>
            <person name="Feng X."/>
            <person name="Tao J."/>
            <person name="Ma L."/>
            <person name="Xiao Y."/>
            <person name="Liang Y."/>
            <person name="Liu X."/>
            <person name="Yin H."/>
        </authorList>
    </citation>
    <scope>NUCLEOTIDE SEQUENCE [LARGE SCALE GENOMIC DNA]</scope>
    <source>
        <strain evidence="9 10">A02</strain>
        <strain evidence="8">DXS-W</strain>
    </source>
</reference>
<dbReference type="InterPro" id="IPR036409">
    <property type="entry name" value="Aldolase_II/adducin_N_sf"/>
</dbReference>
<dbReference type="STRING" id="930.GCA_002079865_00576"/>
<accession>A0A1C2I5K8</accession>
<dbReference type="eggNOG" id="COG0235">
    <property type="taxonomic scope" value="Bacteria"/>
</dbReference>
<evidence type="ECO:0000313" key="8">
    <source>
        <dbReference type="EMBL" id="OCX71274.1"/>
    </source>
</evidence>
<dbReference type="Proteomes" id="UP000095008">
    <property type="component" value="Unassembled WGS sequence"/>
</dbReference>
<dbReference type="Gene3D" id="3.40.225.10">
    <property type="entry name" value="Class II aldolase/adducin N-terminal domain"/>
    <property type="match status" value="1"/>
</dbReference>
<dbReference type="GO" id="GO:0016832">
    <property type="term" value="F:aldehyde-lyase activity"/>
    <property type="evidence" value="ECO:0007669"/>
    <property type="project" value="TreeGrafter"/>
</dbReference>
<comment type="similarity">
    <text evidence="6">Belongs to the aldolase class II family. MtnB subfamily.</text>
</comment>
<evidence type="ECO:0000313" key="11">
    <source>
        <dbReference type="Proteomes" id="UP000095008"/>
    </source>
</evidence>
<dbReference type="PANTHER" id="PTHR22789">
    <property type="entry name" value="FUCULOSE PHOSPHATE ALDOLASE"/>
    <property type="match status" value="1"/>
</dbReference>
<dbReference type="GO" id="GO:0019323">
    <property type="term" value="P:pentose catabolic process"/>
    <property type="evidence" value="ECO:0007669"/>
    <property type="project" value="TreeGrafter"/>
</dbReference>
<evidence type="ECO:0000256" key="6">
    <source>
        <dbReference type="HAMAP-Rule" id="MF_01677"/>
    </source>
</evidence>
<comment type="function">
    <text evidence="6">Catalyzes the dehydration of methylthioribulose-1-phosphate (MTRu-1-P) into 2,3-diketo-5-methylthiopentyl-1-phosphate (DK-MTP-1-P).</text>
</comment>
<evidence type="ECO:0000259" key="7">
    <source>
        <dbReference type="SMART" id="SM01007"/>
    </source>
</evidence>
<dbReference type="Pfam" id="PF00596">
    <property type="entry name" value="Aldolase_II"/>
    <property type="match status" value="1"/>
</dbReference>
<dbReference type="NCBIfam" id="TIGR03328">
    <property type="entry name" value="salvage_mtnB"/>
    <property type="match status" value="1"/>
</dbReference>
<dbReference type="AlphaFoldDB" id="A0A1C2I5K8"/>
<dbReference type="PANTHER" id="PTHR22789:SF0">
    <property type="entry name" value="3-OXO-TETRONATE 4-PHOSPHATE DECARBOXYLASE-RELATED"/>
    <property type="match status" value="1"/>
</dbReference>
<comment type="catalytic activity">
    <reaction evidence="6">
        <text>5-(methylsulfanyl)-D-ribulose 1-phosphate = 5-methylsulfanyl-2,3-dioxopentyl phosphate + H2O</text>
        <dbReference type="Rhea" id="RHEA:15549"/>
        <dbReference type="ChEBI" id="CHEBI:15377"/>
        <dbReference type="ChEBI" id="CHEBI:58548"/>
        <dbReference type="ChEBI" id="CHEBI:58828"/>
        <dbReference type="EC" id="4.2.1.109"/>
    </reaction>
</comment>
<comment type="pathway">
    <text evidence="6">Amino-acid biosynthesis; L-methionine biosynthesis via salvage pathway; L-methionine from S-methyl-5-thio-alpha-D-ribose 1-phosphate: step 2/6.</text>
</comment>
<evidence type="ECO:0000256" key="2">
    <source>
        <dbReference type="ARBA" id="ARBA00022723"/>
    </source>
</evidence>
<evidence type="ECO:0000256" key="3">
    <source>
        <dbReference type="ARBA" id="ARBA00022833"/>
    </source>
</evidence>
<dbReference type="EMBL" id="LWRY01000140">
    <property type="protein sequence ID" value="OCX71274.1"/>
    <property type="molecule type" value="Genomic_DNA"/>
</dbReference>
<feature type="domain" description="Class II aldolase/adducin N-terminal" evidence="7">
    <location>
        <begin position="8"/>
        <end position="198"/>
    </location>
</feature>
<evidence type="ECO:0000256" key="1">
    <source>
        <dbReference type="ARBA" id="ARBA00022605"/>
    </source>
</evidence>
<evidence type="ECO:0000313" key="9">
    <source>
        <dbReference type="EMBL" id="OCX74125.1"/>
    </source>
</evidence>
<dbReference type="OrthoDB" id="9805559at2"/>
<feature type="binding site" evidence="6">
    <location>
        <position position="98"/>
    </location>
    <ligand>
        <name>Zn(2+)</name>
        <dbReference type="ChEBI" id="CHEBI:29105"/>
    </ligand>
</feature>
<keyword evidence="1 6" id="KW-0028">Amino-acid biosynthesis</keyword>
<keyword evidence="2 6" id="KW-0479">Metal-binding</keyword>
<evidence type="ECO:0000256" key="4">
    <source>
        <dbReference type="ARBA" id="ARBA00023167"/>
    </source>
</evidence>
<dbReference type="InterPro" id="IPR050197">
    <property type="entry name" value="Aldolase_class_II_sugar_metab"/>
</dbReference>
<dbReference type="EMBL" id="LWSA01000077">
    <property type="protein sequence ID" value="OCX74125.1"/>
    <property type="molecule type" value="Genomic_DNA"/>
</dbReference>
<dbReference type="UniPathway" id="UPA00904">
    <property type="reaction ID" value="UER00875"/>
</dbReference>
<dbReference type="HAMAP" id="MF_01677">
    <property type="entry name" value="Salvage_MtnB"/>
    <property type="match status" value="1"/>
</dbReference>
<dbReference type="RefSeq" id="WP_024893561.1">
    <property type="nucleotide sequence ID" value="NZ_LWRY01000140.1"/>
</dbReference>
<keyword evidence="3 6" id="KW-0862">Zinc</keyword>
<evidence type="ECO:0000256" key="5">
    <source>
        <dbReference type="ARBA" id="ARBA00023239"/>
    </source>
</evidence>
<dbReference type="InterPro" id="IPR017714">
    <property type="entry name" value="MethylthioRu-1-P_deHdtase_MtnB"/>
</dbReference>
<gene>
    <name evidence="6" type="primary">mtnB</name>
    <name evidence="8" type="ORF">A6M23_12165</name>
    <name evidence="9" type="ORF">A6P07_06390</name>
</gene>
<dbReference type="Proteomes" id="UP000094893">
    <property type="component" value="Unassembled WGS sequence"/>
</dbReference>
<name>A0A1C2I5K8_ACITH</name>
<dbReference type="InterPro" id="IPR001303">
    <property type="entry name" value="Aldolase_II/adducin_N"/>
</dbReference>
<comment type="cofactor">
    <cofactor evidence="6">
        <name>Zn(2+)</name>
        <dbReference type="ChEBI" id="CHEBI:29105"/>
    </cofactor>
    <text evidence="6">Binds 1 zinc ion per subunit.</text>
</comment>
<dbReference type="SUPFAM" id="SSF53639">
    <property type="entry name" value="AraD/HMP-PK domain-like"/>
    <property type="match status" value="1"/>
</dbReference>
<dbReference type="GO" id="GO:0005829">
    <property type="term" value="C:cytosol"/>
    <property type="evidence" value="ECO:0007669"/>
    <property type="project" value="TreeGrafter"/>
</dbReference>
<dbReference type="GO" id="GO:0008270">
    <property type="term" value="F:zinc ion binding"/>
    <property type="evidence" value="ECO:0007669"/>
    <property type="project" value="UniProtKB-UniRule"/>
</dbReference>
<dbReference type="GO" id="GO:0046570">
    <property type="term" value="F:methylthioribulose 1-phosphate dehydratase activity"/>
    <property type="evidence" value="ECO:0007669"/>
    <property type="project" value="UniProtKB-UniRule"/>
</dbReference>
<protein>
    <recommendedName>
        <fullName evidence="6">Methylthioribulose-1-phosphate dehydratase</fullName>
        <shortName evidence="6">MTRu-1-P dehydratase</shortName>
        <ecNumber evidence="6">4.2.1.109</ecNumber>
    </recommendedName>
</protein>
<keyword evidence="5 6" id="KW-0456">Lyase</keyword>
<evidence type="ECO:0000313" key="10">
    <source>
        <dbReference type="Proteomes" id="UP000094893"/>
    </source>
</evidence>
<dbReference type="EC" id="4.2.1.109" evidence="6"/>
<feature type="binding site" evidence="6">
    <location>
        <position position="96"/>
    </location>
    <ligand>
        <name>Zn(2+)</name>
        <dbReference type="ChEBI" id="CHEBI:29105"/>
    </ligand>
</feature>
<keyword evidence="4 6" id="KW-0486">Methionine biosynthesis</keyword>
<proteinExistence type="inferred from homology"/>
<keyword evidence="11" id="KW-1185">Reference proteome</keyword>
<dbReference type="SMART" id="SM01007">
    <property type="entry name" value="Aldolase_II"/>
    <property type="match status" value="1"/>
</dbReference>